<feature type="compositionally biased region" description="Basic and acidic residues" evidence="1">
    <location>
        <begin position="129"/>
        <end position="146"/>
    </location>
</feature>
<reference evidence="2" key="3">
    <citation type="submission" date="2022-06" db="UniProtKB">
        <authorList>
            <consortium name="EnsemblPlants"/>
        </authorList>
    </citation>
    <scope>IDENTIFICATION</scope>
</reference>
<dbReference type="EnsemblPlants" id="TuG1812G0400002652.01.T01">
    <property type="protein sequence ID" value="TuG1812G0400002652.01.T01"/>
    <property type="gene ID" value="TuG1812G0400002652.01"/>
</dbReference>
<reference evidence="3" key="1">
    <citation type="journal article" date="2013" name="Nature">
        <title>Draft genome of the wheat A-genome progenitor Triticum urartu.</title>
        <authorList>
            <person name="Ling H.Q."/>
            <person name="Zhao S."/>
            <person name="Liu D."/>
            <person name="Wang J."/>
            <person name="Sun H."/>
            <person name="Zhang C."/>
            <person name="Fan H."/>
            <person name="Li D."/>
            <person name="Dong L."/>
            <person name="Tao Y."/>
            <person name="Gao C."/>
            <person name="Wu H."/>
            <person name="Li Y."/>
            <person name="Cui Y."/>
            <person name="Guo X."/>
            <person name="Zheng S."/>
            <person name="Wang B."/>
            <person name="Yu K."/>
            <person name="Liang Q."/>
            <person name="Yang W."/>
            <person name="Lou X."/>
            <person name="Chen J."/>
            <person name="Feng M."/>
            <person name="Jian J."/>
            <person name="Zhang X."/>
            <person name="Luo G."/>
            <person name="Jiang Y."/>
            <person name="Liu J."/>
            <person name="Wang Z."/>
            <person name="Sha Y."/>
            <person name="Zhang B."/>
            <person name="Wu H."/>
            <person name="Tang D."/>
            <person name="Shen Q."/>
            <person name="Xue P."/>
            <person name="Zou S."/>
            <person name="Wang X."/>
            <person name="Liu X."/>
            <person name="Wang F."/>
            <person name="Yang Y."/>
            <person name="An X."/>
            <person name="Dong Z."/>
            <person name="Zhang K."/>
            <person name="Zhang X."/>
            <person name="Luo M.C."/>
            <person name="Dvorak J."/>
            <person name="Tong Y."/>
            <person name="Wang J."/>
            <person name="Yang H."/>
            <person name="Li Z."/>
            <person name="Wang D."/>
            <person name="Zhang A."/>
            <person name="Wang J."/>
        </authorList>
    </citation>
    <scope>NUCLEOTIDE SEQUENCE</scope>
    <source>
        <strain evidence="3">cv. G1812</strain>
    </source>
</reference>
<keyword evidence="3" id="KW-1185">Reference proteome</keyword>
<organism evidence="2 3">
    <name type="scientific">Triticum urartu</name>
    <name type="common">Red wild einkorn</name>
    <name type="synonym">Crithodium urartu</name>
    <dbReference type="NCBI Taxonomy" id="4572"/>
    <lineage>
        <taxon>Eukaryota</taxon>
        <taxon>Viridiplantae</taxon>
        <taxon>Streptophyta</taxon>
        <taxon>Embryophyta</taxon>
        <taxon>Tracheophyta</taxon>
        <taxon>Spermatophyta</taxon>
        <taxon>Magnoliopsida</taxon>
        <taxon>Liliopsida</taxon>
        <taxon>Poales</taxon>
        <taxon>Poaceae</taxon>
        <taxon>BOP clade</taxon>
        <taxon>Pooideae</taxon>
        <taxon>Triticodae</taxon>
        <taxon>Triticeae</taxon>
        <taxon>Triticinae</taxon>
        <taxon>Triticum</taxon>
    </lineage>
</organism>
<feature type="region of interest" description="Disordered" evidence="1">
    <location>
        <begin position="115"/>
        <end position="154"/>
    </location>
</feature>
<sequence>MQVTFSRLAGGDEAHGKAGVHCALKKQRRRPGARWRHFGRGAWPGAWPCGSWSLGRPCEKPGAARYCLLLLLPHVCSSPGAPPCLELARAEACGVLPGARPGAICREEQRPGAAGRRGLELQGGAEAWSQRRDLEATTRGRSESRGRGRSGSPTFELYKDVIEK</sequence>
<evidence type="ECO:0000256" key="1">
    <source>
        <dbReference type="SAM" id="MobiDB-lite"/>
    </source>
</evidence>
<evidence type="ECO:0000313" key="2">
    <source>
        <dbReference type="EnsemblPlants" id="TuG1812G0400002652.01.T01"/>
    </source>
</evidence>
<dbReference type="Proteomes" id="UP000015106">
    <property type="component" value="Chromosome 4"/>
</dbReference>
<protein>
    <submittedName>
        <fullName evidence="2">Uncharacterized protein</fullName>
    </submittedName>
</protein>
<evidence type="ECO:0000313" key="3">
    <source>
        <dbReference type="Proteomes" id="UP000015106"/>
    </source>
</evidence>
<accession>A0A8R7Q776</accession>
<name>A0A8R7Q776_TRIUA</name>
<dbReference type="AlphaFoldDB" id="A0A8R7Q776"/>
<dbReference type="Gramene" id="TuG1812G0400002652.01.T01">
    <property type="protein sequence ID" value="TuG1812G0400002652.01.T01"/>
    <property type="gene ID" value="TuG1812G0400002652.01"/>
</dbReference>
<reference evidence="2" key="2">
    <citation type="submission" date="2018-03" db="EMBL/GenBank/DDBJ databases">
        <title>The Triticum urartu genome reveals the dynamic nature of wheat genome evolution.</title>
        <authorList>
            <person name="Ling H."/>
            <person name="Ma B."/>
            <person name="Shi X."/>
            <person name="Liu H."/>
            <person name="Dong L."/>
            <person name="Sun H."/>
            <person name="Cao Y."/>
            <person name="Gao Q."/>
            <person name="Zheng S."/>
            <person name="Li Y."/>
            <person name="Yu Y."/>
            <person name="Du H."/>
            <person name="Qi M."/>
            <person name="Li Y."/>
            <person name="Yu H."/>
            <person name="Cui Y."/>
            <person name="Wang N."/>
            <person name="Chen C."/>
            <person name="Wu H."/>
            <person name="Zhao Y."/>
            <person name="Zhang J."/>
            <person name="Li Y."/>
            <person name="Zhou W."/>
            <person name="Zhang B."/>
            <person name="Hu W."/>
            <person name="Eijk M."/>
            <person name="Tang J."/>
            <person name="Witsenboer H."/>
            <person name="Zhao S."/>
            <person name="Li Z."/>
            <person name="Zhang A."/>
            <person name="Wang D."/>
            <person name="Liang C."/>
        </authorList>
    </citation>
    <scope>NUCLEOTIDE SEQUENCE [LARGE SCALE GENOMIC DNA]</scope>
    <source>
        <strain evidence="2">cv. G1812</strain>
    </source>
</reference>
<proteinExistence type="predicted"/>